<proteinExistence type="predicted"/>
<dbReference type="Proteomes" id="UP000002519">
    <property type="component" value="Chromosome"/>
</dbReference>
<gene>
    <name evidence="1" type="ordered locus">Z3270</name>
</gene>
<evidence type="ECO:0000313" key="1">
    <source>
        <dbReference type="EMBL" id="AAG57163.1"/>
    </source>
</evidence>
<evidence type="ECO:0000313" key="2">
    <source>
        <dbReference type="Proteomes" id="UP000002519"/>
    </source>
</evidence>
<sequence length="39" mass="4562">MLLKLIIKIFKFYSTQLLFVVLCVERTSSIGRVVYILRG</sequence>
<reference evidence="1 2" key="1">
    <citation type="journal article" date="2001" name="Nature">
        <title>Genome sequence of enterohaemorrhagic Escherichia coli O157:H7.</title>
        <authorList>
            <person name="Perna N.T."/>
            <person name="Plunkett G.III."/>
            <person name="Burland V."/>
            <person name="Mau B."/>
            <person name="Glasner J.D."/>
            <person name="Rose D.J."/>
            <person name="Mayhew G.F."/>
            <person name="Evans P.S."/>
            <person name="Gregor J."/>
            <person name="Kirkpatrick H.A."/>
            <person name="Posfai G."/>
            <person name="Hackett J."/>
            <person name="Klink S."/>
            <person name="Boutin A."/>
            <person name="Shao Y."/>
            <person name="Miller L."/>
            <person name="Grotbeck E.J."/>
            <person name="Davis N.W."/>
            <person name="Lim A."/>
            <person name="Dimalanta E."/>
            <person name="Potamousis K."/>
            <person name="Apodaca J."/>
            <person name="Anantharaman T.S."/>
            <person name="Lin J."/>
            <person name="Yen G."/>
            <person name="Schwartz D.C."/>
            <person name="Welch R.A."/>
            <person name="Blattner F.R."/>
        </authorList>
    </citation>
    <scope>NUCLEOTIDE SEQUENCE [LARGE SCALE GENOMIC DNA]</scope>
    <source>
        <strain evidence="2">O157:H7 / EDL933 / ATCC 700927 / EHEC</strain>
    </source>
</reference>
<dbReference type="AlphaFoldDB" id="Q8X3U6"/>
<dbReference type="EMBL" id="AE005174">
    <property type="protein sequence ID" value="AAG57163.1"/>
    <property type="molecule type" value="Genomic_DNA"/>
</dbReference>
<accession>Q8X3U6</accession>
<protein>
    <submittedName>
        <fullName evidence="1">Uncharacterized protein</fullName>
    </submittedName>
</protein>
<name>Q8X3U6_ECO57</name>
<dbReference type="PIR" id="G85837">
    <property type="entry name" value="G85837"/>
</dbReference>
<dbReference type="KEGG" id="ece:Z3270"/>
<organism evidence="1 2">
    <name type="scientific">Escherichia coli O157:H7</name>
    <dbReference type="NCBI Taxonomy" id="83334"/>
    <lineage>
        <taxon>Bacteria</taxon>
        <taxon>Pseudomonadati</taxon>
        <taxon>Pseudomonadota</taxon>
        <taxon>Gammaproteobacteria</taxon>
        <taxon>Enterobacterales</taxon>
        <taxon>Enterobacteriaceae</taxon>
        <taxon>Escherichia</taxon>
    </lineage>
</organism>